<reference evidence="1 2" key="1">
    <citation type="submission" date="2015-01" db="EMBL/GenBank/DDBJ databases">
        <title>The Genome Sequence of Cryptococcus gattii CA1873.</title>
        <authorList>
            <consortium name="The Broad Institute Genomics Platform"/>
            <person name="Cuomo C."/>
            <person name="Litvintseva A."/>
            <person name="Chen Y."/>
            <person name="Heitman J."/>
            <person name="Sun S."/>
            <person name="Springer D."/>
            <person name="Dromer F."/>
            <person name="Young S."/>
            <person name="Zeng Q."/>
            <person name="Gargeya S."/>
            <person name="Abouelleil A."/>
            <person name="Alvarado L."/>
            <person name="Chapman S.B."/>
            <person name="Gainer-Dewar J."/>
            <person name="Goldberg J."/>
            <person name="Griggs A."/>
            <person name="Gujja S."/>
            <person name="Hansen M."/>
            <person name="Howarth C."/>
            <person name="Imamovic A."/>
            <person name="Larimer J."/>
            <person name="Murphy C."/>
            <person name="Naylor J."/>
            <person name="Pearson M."/>
            <person name="Priest M."/>
            <person name="Roberts A."/>
            <person name="Saif S."/>
            <person name="Shea T."/>
            <person name="Sykes S."/>
            <person name="Wortman J."/>
            <person name="Nusbaum C."/>
            <person name="Birren B."/>
        </authorList>
    </citation>
    <scope>NUCLEOTIDE SEQUENCE [LARGE SCALE GENOMIC DNA]</scope>
    <source>
        <strain evidence="1 2">CA1873</strain>
    </source>
</reference>
<dbReference type="EMBL" id="KN848909">
    <property type="protein sequence ID" value="KIR57841.1"/>
    <property type="molecule type" value="Genomic_DNA"/>
</dbReference>
<sequence>MTCSNWSADATVVTTATAALVEKCCGGTEDPGTECKWNRSSLPST</sequence>
<keyword evidence="2" id="KW-1185">Reference proteome</keyword>
<evidence type="ECO:0000313" key="2">
    <source>
        <dbReference type="Proteomes" id="UP000053800"/>
    </source>
</evidence>
<accession>A0ABR5B2N3</accession>
<name>A0ABR5B2N3_CRYGA</name>
<evidence type="ECO:0000313" key="1">
    <source>
        <dbReference type="EMBL" id="KIR57841.1"/>
    </source>
</evidence>
<gene>
    <name evidence="1" type="ORF">I314_06346</name>
</gene>
<protein>
    <submittedName>
        <fullName evidence="1">Uncharacterized protein</fullName>
    </submittedName>
</protein>
<dbReference type="Proteomes" id="UP000053800">
    <property type="component" value="Unassembled WGS sequence"/>
</dbReference>
<proteinExistence type="predicted"/>
<organism evidence="1 2">
    <name type="scientific">Cryptococcus bacillisporus CA1873</name>
    <dbReference type="NCBI Taxonomy" id="1296111"/>
    <lineage>
        <taxon>Eukaryota</taxon>
        <taxon>Fungi</taxon>
        <taxon>Dikarya</taxon>
        <taxon>Basidiomycota</taxon>
        <taxon>Agaricomycotina</taxon>
        <taxon>Tremellomycetes</taxon>
        <taxon>Tremellales</taxon>
        <taxon>Cryptococcaceae</taxon>
        <taxon>Cryptococcus</taxon>
        <taxon>Cryptococcus gattii species complex</taxon>
    </lineage>
</organism>